<proteinExistence type="predicted"/>
<sequence length="343" mass="38643">MTMTSAPSTPRTTRSSTARDTTAQNIAPRTAQDALPDLPFNPAVPPIQLFVQAASGIRQDVGFDTRFDIFRALVTTAVTHLLSAETDACDELTTMLYRFSRESPLASDAFIQKFTTRPTLQSIEQEIRGYLTQHLPIIVFAELQDPSKGEDIPPPAHLPPDVRAKLSSFHRLAWIVSFFHELVHCVSKYLFSDHLTPILLENARDPTTGGGEVGITYQYQYFKFVLQVVIPRKDKKGHRLWLPTTQVVAWLKNQHLYVLDHPTITRIVQSFKKRRVWDITSALDLKPYVRNGNDIRYRVGSARAADPDFKDPTPSEPLVGLGFNFDGMTRMTVGCGDRNLTFS</sequence>
<evidence type="ECO:0000313" key="2">
    <source>
        <dbReference type="EMBL" id="KAJ7655387.1"/>
    </source>
</evidence>
<organism evidence="2 3">
    <name type="scientific">Mycena rosella</name>
    <name type="common">Pink bonnet</name>
    <name type="synonym">Agaricus rosellus</name>
    <dbReference type="NCBI Taxonomy" id="1033263"/>
    <lineage>
        <taxon>Eukaryota</taxon>
        <taxon>Fungi</taxon>
        <taxon>Dikarya</taxon>
        <taxon>Basidiomycota</taxon>
        <taxon>Agaricomycotina</taxon>
        <taxon>Agaricomycetes</taxon>
        <taxon>Agaricomycetidae</taxon>
        <taxon>Agaricales</taxon>
        <taxon>Marasmiineae</taxon>
        <taxon>Mycenaceae</taxon>
        <taxon>Mycena</taxon>
    </lineage>
</organism>
<feature type="compositionally biased region" description="Low complexity" evidence="1">
    <location>
        <begin position="1"/>
        <end position="23"/>
    </location>
</feature>
<keyword evidence="3" id="KW-1185">Reference proteome</keyword>
<dbReference type="EMBL" id="JARKIE010000312">
    <property type="protein sequence ID" value="KAJ7655387.1"/>
    <property type="molecule type" value="Genomic_DNA"/>
</dbReference>
<evidence type="ECO:0000313" key="3">
    <source>
        <dbReference type="Proteomes" id="UP001221757"/>
    </source>
</evidence>
<accession>A0AAD7CNS6</accession>
<comment type="caution">
    <text evidence="2">The sequence shown here is derived from an EMBL/GenBank/DDBJ whole genome shotgun (WGS) entry which is preliminary data.</text>
</comment>
<dbReference type="AlphaFoldDB" id="A0AAD7CNS6"/>
<evidence type="ECO:0000256" key="1">
    <source>
        <dbReference type="SAM" id="MobiDB-lite"/>
    </source>
</evidence>
<name>A0AAD7CNS6_MYCRO</name>
<gene>
    <name evidence="2" type="ORF">B0H17DRAFT_1186049</name>
</gene>
<dbReference type="Proteomes" id="UP001221757">
    <property type="component" value="Unassembled WGS sequence"/>
</dbReference>
<feature type="region of interest" description="Disordered" evidence="1">
    <location>
        <begin position="1"/>
        <end position="38"/>
    </location>
</feature>
<protein>
    <submittedName>
        <fullName evidence="2">Uncharacterized protein</fullName>
    </submittedName>
</protein>
<reference evidence="2" key="1">
    <citation type="submission" date="2023-03" db="EMBL/GenBank/DDBJ databases">
        <title>Massive genome expansion in bonnet fungi (Mycena s.s.) driven by repeated elements and novel gene families across ecological guilds.</title>
        <authorList>
            <consortium name="Lawrence Berkeley National Laboratory"/>
            <person name="Harder C.B."/>
            <person name="Miyauchi S."/>
            <person name="Viragh M."/>
            <person name="Kuo A."/>
            <person name="Thoen E."/>
            <person name="Andreopoulos B."/>
            <person name="Lu D."/>
            <person name="Skrede I."/>
            <person name="Drula E."/>
            <person name="Henrissat B."/>
            <person name="Morin E."/>
            <person name="Kohler A."/>
            <person name="Barry K."/>
            <person name="LaButti K."/>
            <person name="Morin E."/>
            <person name="Salamov A."/>
            <person name="Lipzen A."/>
            <person name="Mereny Z."/>
            <person name="Hegedus B."/>
            <person name="Baldrian P."/>
            <person name="Stursova M."/>
            <person name="Weitz H."/>
            <person name="Taylor A."/>
            <person name="Grigoriev I.V."/>
            <person name="Nagy L.G."/>
            <person name="Martin F."/>
            <person name="Kauserud H."/>
        </authorList>
    </citation>
    <scope>NUCLEOTIDE SEQUENCE</scope>
    <source>
        <strain evidence="2">CBHHK067</strain>
    </source>
</reference>